<evidence type="ECO:0000313" key="11">
    <source>
        <dbReference type="Proteomes" id="UP000324326"/>
    </source>
</evidence>
<feature type="compositionally biased region" description="Basic residues" evidence="7">
    <location>
        <begin position="1501"/>
        <end position="1510"/>
    </location>
</feature>
<feature type="domain" description="Ketosynthase family 3 (KS3)" evidence="9">
    <location>
        <begin position="6"/>
        <end position="430"/>
    </location>
</feature>
<dbReference type="PROSITE" id="PS50075">
    <property type="entry name" value="CARRIER"/>
    <property type="match status" value="1"/>
</dbReference>
<dbReference type="InterPro" id="IPR016039">
    <property type="entry name" value="Thiolase-like"/>
</dbReference>
<evidence type="ECO:0000256" key="7">
    <source>
        <dbReference type="SAM" id="MobiDB-lite"/>
    </source>
</evidence>
<feature type="compositionally biased region" description="Basic and acidic residues" evidence="7">
    <location>
        <begin position="1482"/>
        <end position="1500"/>
    </location>
</feature>
<keyword evidence="1" id="KW-0596">Phosphopantetheine</keyword>
<evidence type="ECO:0000256" key="6">
    <source>
        <dbReference type="ARBA" id="ARBA00023268"/>
    </source>
</evidence>
<dbReference type="Pfam" id="PF00698">
    <property type="entry name" value="Acyl_transf_1"/>
    <property type="match status" value="1"/>
</dbReference>
<evidence type="ECO:0000256" key="2">
    <source>
        <dbReference type="ARBA" id="ARBA00022553"/>
    </source>
</evidence>
<dbReference type="SUPFAM" id="SSF52151">
    <property type="entry name" value="FabD/lysophospholipase-like"/>
    <property type="match status" value="1"/>
</dbReference>
<dbReference type="InterPro" id="IPR032821">
    <property type="entry name" value="PKS_assoc"/>
</dbReference>
<dbReference type="InterPro" id="IPR001227">
    <property type="entry name" value="Ac_transferase_dom_sf"/>
</dbReference>
<comment type="caution">
    <text evidence="10">The sequence shown here is derived from an EMBL/GenBank/DDBJ whole genome shotgun (WGS) entry which is preliminary data.</text>
</comment>
<evidence type="ECO:0000259" key="8">
    <source>
        <dbReference type="PROSITE" id="PS50075"/>
    </source>
</evidence>
<dbReference type="InterPro" id="IPR016035">
    <property type="entry name" value="Acyl_Trfase/lysoPLipase"/>
</dbReference>
<dbReference type="Gene3D" id="3.40.47.10">
    <property type="match status" value="1"/>
</dbReference>
<dbReference type="PROSITE" id="PS00012">
    <property type="entry name" value="PHOSPHOPANTETHEINE"/>
    <property type="match status" value="1"/>
</dbReference>
<dbReference type="PROSITE" id="PS52004">
    <property type="entry name" value="KS3_2"/>
    <property type="match status" value="1"/>
</dbReference>
<dbReference type="SMART" id="SM00823">
    <property type="entry name" value="PKS_PP"/>
    <property type="match status" value="1"/>
</dbReference>
<evidence type="ECO:0000313" key="10">
    <source>
        <dbReference type="EMBL" id="KAA6447680.1"/>
    </source>
</evidence>
<dbReference type="PROSITE" id="PS00606">
    <property type="entry name" value="KS3_1"/>
    <property type="match status" value="1"/>
</dbReference>
<evidence type="ECO:0000256" key="1">
    <source>
        <dbReference type="ARBA" id="ARBA00022450"/>
    </source>
</evidence>
<dbReference type="Pfam" id="PF16197">
    <property type="entry name" value="KAsynt_C_assoc"/>
    <property type="match status" value="1"/>
</dbReference>
<dbReference type="Pfam" id="PF21394">
    <property type="entry name" value="Beta-ketacyl_N"/>
    <property type="match status" value="1"/>
</dbReference>
<dbReference type="InterPro" id="IPR057326">
    <property type="entry name" value="KR_dom"/>
</dbReference>
<organism evidence="10 11">
    <name type="scientific">Bacillus swezeyi</name>
    <dbReference type="NCBI Taxonomy" id="1925020"/>
    <lineage>
        <taxon>Bacteria</taxon>
        <taxon>Bacillati</taxon>
        <taxon>Bacillota</taxon>
        <taxon>Bacilli</taxon>
        <taxon>Bacillales</taxon>
        <taxon>Bacillaceae</taxon>
        <taxon>Bacillus</taxon>
    </lineage>
</organism>
<dbReference type="GO" id="GO:0004312">
    <property type="term" value="F:fatty acid synthase activity"/>
    <property type="evidence" value="ECO:0007669"/>
    <property type="project" value="TreeGrafter"/>
</dbReference>
<keyword evidence="3" id="KW-0808">Transferase</keyword>
<dbReference type="Pfam" id="PF02801">
    <property type="entry name" value="Ketoacyl-synt_C"/>
    <property type="match status" value="1"/>
</dbReference>
<feature type="domain" description="Carrier" evidence="8">
    <location>
        <begin position="1403"/>
        <end position="1478"/>
    </location>
</feature>
<dbReference type="InterPro" id="IPR006162">
    <property type="entry name" value="Ppantetheine_attach_site"/>
</dbReference>
<dbReference type="Gene3D" id="1.10.1240.100">
    <property type="match status" value="1"/>
</dbReference>
<dbReference type="Pfam" id="PF00109">
    <property type="entry name" value="ketoacyl-synt"/>
    <property type="match status" value="1"/>
</dbReference>
<dbReference type="InterPro" id="IPR049490">
    <property type="entry name" value="C883_1060-like_KR_N"/>
</dbReference>
<dbReference type="GO" id="GO:0031177">
    <property type="term" value="F:phosphopantetheine binding"/>
    <property type="evidence" value="ECO:0007669"/>
    <property type="project" value="InterPro"/>
</dbReference>
<evidence type="ECO:0000256" key="4">
    <source>
        <dbReference type="ARBA" id="ARBA00022832"/>
    </source>
</evidence>
<dbReference type="Pfam" id="PF00550">
    <property type="entry name" value="PP-binding"/>
    <property type="match status" value="1"/>
</dbReference>
<sequence>MSKTTGLEIAVIGMACRFPGAKNIGEFWQNIRNGTESITFFTKEELLEAGVGEDVLHHEDYVRAKGKVEQHDHFDAEFFGYSQREAEVMDPQIRMFHEVAWESLENAGYNPETYPDPIGLFGAASANLHWQAGSMLMRNNSSSEQFAAIQLTDKDFMNTQVSYKLNLTGPSVAVDTACSSSLTAVHLAARSLLTGDCKMALAGGVTITCPHKKGYMYQEGMIMSPDGRCRAFDADAKGTVGGEGCGVVVLKTLKQAVKDRDHIYAVIKGSAYNNDGSGKVGFTAPSIDGQAAVIKKALKLGKVDPESISYIEAHGTGTSLGDPVEVEALKQAFQTNKRQYCGIGSVKTNIGHLDSAAGIAGFIKTALSLYAKTLPPSLHYQKPNPKIDFENSPFYVNTTAKKWTKPDQVLRAGVSSFGIGGTNVHVVMEEPPDDKRLSGTSAGDQLMILSARSEEAVSQSAERLKRFLKENEQVPLEHISYTLQAGRKHFRYRQAFTASPLGITSTDSKPTLSFKQPAVVFMFSGQGSQYVNMGKELYEKEPVFQRELNRCFSILKRAGDISLKEIMYPDNEKEAEKARRLIGQTLYTQTALFSFEYALASLLMSKGVKAHYMIGHSIGEITAACLAGVCSLEDALYMVRMRGRLMQKMPEGEMLSVALSSADLEKELIEGIELSAFNSSNLSVVSGLQEDIDMFASRLQAKGIAVQRLKTSHAFHSSMMQPAALTFAEKLANIELKRPSCPFVSNITGTWIKDDQAADPDYWAAHIRSKVDFDSGLDTLFRLGEAVFIEIGPGNSLCQFVRKHKGFTDRHTAVNIVRHPKEASSDHVYFLNGIGRLWKYGVHLNWGMFHGDRPYKRVPLPTYPFEHKVFADPEFFTDKLEERVKSHFKSSGKAAGHLPFEQWFYIPVWERAEPTVRQRTHQGKKVLVFEQNGHLSEYLKQQHAEVVTVTPGQNFFETERNKFTADHLQTSHLKQFMHEMKNRGFIPDDIVCMWMPNEDNDSDEEVLESYLPLLDIVRITGTESRPMNITVITNQGHDVTGAETLQPGQAALTGVCLTIPQEYKHIRCRNIDLCLDQDDVDDGDWPLFISYELTKEDDEPVVAYRGKSRWVRRAKQVIKPDDAPLDSKLKQNGVYLITGGLGGMGLTLATHLAEKVQAKLVLISRTPVPKRELWPQAAAEETAQAAKIQKLRELEKLGAELLILQADVSEEAELQKALQEAADRFGSDINGVIHSAGTADGKVIQARTSADERDMIKAKITGTTVLRKALQNRTTDFFMLCSSLVSFLGAGGQVGYAASNSFLDSFAYACRKEGDNMIAVNWDRWNQVGMSFESEAGAVLSQLPENRQHQQPGMTPSQGAEAFMKALHLEYPQVLISVNELNKRIESSIQRTDEKQEQPFEKRDLDDLEEKLNATFSEFFDSQDIDVNMNFFELGASSLDLLQVSSKIQSQLGLDIPVVMMYSHPTVASLVRAVKSQNGFVEEKESGKELDRKRAINEGKNRRKQRIRRK</sequence>
<dbReference type="SMART" id="SM00827">
    <property type="entry name" value="PKS_AT"/>
    <property type="match status" value="1"/>
</dbReference>
<dbReference type="SMART" id="SM00825">
    <property type="entry name" value="PKS_KS"/>
    <property type="match status" value="1"/>
</dbReference>
<accession>A0A5M8RJU6</accession>
<keyword evidence="5" id="KW-0443">Lipid metabolism</keyword>
<dbReference type="RefSeq" id="WP_148958404.1">
    <property type="nucleotide sequence ID" value="NZ_QSND01000005.1"/>
</dbReference>
<dbReference type="SUPFAM" id="SSF47336">
    <property type="entry name" value="ACP-like"/>
    <property type="match status" value="1"/>
</dbReference>
<dbReference type="InterPro" id="IPR009081">
    <property type="entry name" value="PP-bd_ACP"/>
</dbReference>
<dbReference type="SUPFAM" id="SSF53901">
    <property type="entry name" value="Thiolase-like"/>
    <property type="match status" value="1"/>
</dbReference>
<evidence type="ECO:0000259" key="9">
    <source>
        <dbReference type="PROSITE" id="PS52004"/>
    </source>
</evidence>
<dbReference type="GO" id="GO:0006633">
    <property type="term" value="P:fatty acid biosynthetic process"/>
    <property type="evidence" value="ECO:0007669"/>
    <property type="project" value="InterPro"/>
</dbReference>
<feature type="region of interest" description="Disordered" evidence="7">
    <location>
        <begin position="1482"/>
        <end position="1510"/>
    </location>
</feature>
<dbReference type="InterPro" id="IPR020841">
    <property type="entry name" value="PKS_Beta-ketoAc_synthase_dom"/>
</dbReference>
<dbReference type="SUPFAM" id="SSF55048">
    <property type="entry name" value="Probable ACP-binding domain of malonyl-CoA ACP transacylase"/>
    <property type="match status" value="1"/>
</dbReference>
<dbReference type="Pfam" id="PF08659">
    <property type="entry name" value="KR"/>
    <property type="match status" value="1"/>
</dbReference>
<dbReference type="InterPro" id="IPR014031">
    <property type="entry name" value="Ketoacyl_synth_C"/>
</dbReference>
<dbReference type="InterPro" id="IPR050091">
    <property type="entry name" value="PKS_NRPS_Biosynth_Enz"/>
</dbReference>
<dbReference type="EMBL" id="QSND01000005">
    <property type="protein sequence ID" value="KAA6447680.1"/>
    <property type="molecule type" value="Genomic_DNA"/>
</dbReference>
<dbReference type="InterPro" id="IPR018201">
    <property type="entry name" value="Ketoacyl_synth_AS"/>
</dbReference>
<name>A0A5M8RJU6_9BACI</name>
<dbReference type="InterPro" id="IPR014043">
    <property type="entry name" value="Acyl_transferase_dom"/>
</dbReference>
<dbReference type="InterPro" id="IPR036291">
    <property type="entry name" value="NAD(P)-bd_dom_sf"/>
</dbReference>
<keyword evidence="6" id="KW-0511">Multifunctional enzyme</keyword>
<proteinExistence type="predicted"/>
<dbReference type="InterPro" id="IPR016036">
    <property type="entry name" value="Malonyl_transacylase_ACP-bd"/>
</dbReference>
<dbReference type="Gene3D" id="3.40.50.720">
    <property type="entry name" value="NAD(P)-binding Rossmann-like Domain"/>
    <property type="match status" value="1"/>
</dbReference>
<dbReference type="InterPro" id="IPR036736">
    <property type="entry name" value="ACP-like_sf"/>
</dbReference>
<dbReference type="PANTHER" id="PTHR43775:SF51">
    <property type="entry name" value="INACTIVE PHENOLPHTHIOCEROL SYNTHESIS POLYKETIDE SYNTHASE TYPE I PKS1-RELATED"/>
    <property type="match status" value="1"/>
</dbReference>
<dbReference type="InterPro" id="IPR014030">
    <property type="entry name" value="Ketoacyl_synth_N"/>
</dbReference>
<gene>
    <name evidence="10" type="ORF">DX927_20690</name>
</gene>
<dbReference type="Proteomes" id="UP000324326">
    <property type="component" value="Unassembled WGS sequence"/>
</dbReference>
<dbReference type="CDD" id="cd08953">
    <property type="entry name" value="KR_2_SDR_x"/>
    <property type="match status" value="1"/>
</dbReference>
<dbReference type="CDD" id="cd00833">
    <property type="entry name" value="PKS"/>
    <property type="match status" value="1"/>
</dbReference>
<dbReference type="PANTHER" id="PTHR43775">
    <property type="entry name" value="FATTY ACID SYNTHASE"/>
    <property type="match status" value="1"/>
</dbReference>
<dbReference type="SMART" id="SM00822">
    <property type="entry name" value="PKS_KR"/>
    <property type="match status" value="1"/>
</dbReference>
<dbReference type="Gene3D" id="3.30.70.250">
    <property type="entry name" value="Malonyl-CoA ACP transacylase, ACP-binding"/>
    <property type="match status" value="1"/>
</dbReference>
<dbReference type="SUPFAM" id="SSF51735">
    <property type="entry name" value="NAD(P)-binding Rossmann-fold domains"/>
    <property type="match status" value="2"/>
</dbReference>
<dbReference type="Gene3D" id="3.30.70.3290">
    <property type="match status" value="1"/>
</dbReference>
<dbReference type="Gene3D" id="3.40.366.10">
    <property type="entry name" value="Malonyl-Coenzyme A Acyl Carrier Protein, domain 2"/>
    <property type="match status" value="1"/>
</dbReference>
<keyword evidence="4" id="KW-0276">Fatty acid metabolism</keyword>
<evidence type="ECO:0000256" key="5">
    <source>
        <dbReference type="ARBA" id="ARBA00023098"/>
    </source>
</evidence>
<dbReference type="InterPro" id="IPR020806">
    <property type="entry name" value="PKS_PP-bd"/>
</dbReference>
<dbReference type="InterPro" id="IPR013968">
    <property type="entry name" value="PKS_KR"/>
</dbReference>
<protein>
    <submittedName>
        <fullName evidence="10">SDR family NAD(P)-dependent oxidoreductase</fullName>
    </submittedName>
</protein>
<keyword evidence="2" id="KW-0597">Phosphoprotein</keyword>
<dbReference type="FunFam" id="3.40.47.10:FF:000042">
    <property type="entry name" value="Polyketide synthase Pks13"/>
    <property type="match status" value="1"/>
</dbReference>
<reference evidence="10 11" key="1">
    <citation type="submission" date="2018-08" db="EMBL/GenBank/DDBJ databases">
        <title>Bacillus phenotypic plasticity.</title>
        <authorList>
            <person name="Hurtado E."/>
        </authorList>
    </citation>
    <scope>NUCLEOTIDE SEQUENCE [LARGE SCALE GENOMIC DNA]</scope>
    <source>
        <strain evidence="10 11">427</strain>
    </source>
</reference>
<dbReference type="Gene3D" id="1.10.1200.10">
    <property type="entry name" value="ACP-like"/>
    <property type="match status" value="1"/>
</dbReference>
<dbReference type="GO" id="GO:0004315">
    <property type="term" value="F:3-oxoacyl-[acyl-carrier-protein] synthase activity"/>
    <property type="evidence" value="ECO:0007669"/>
    <property type="project" value="InterPro"/>
</dbReference>
<evidence type="ECO:0000256" key="3">
    <source>
        <dbReference type="ARBA" id="ARBA00022679"/>
    </source>
</evidence>